<name>B5W4D5_LIMMA</name>
<evidence type="ECO:0000259" key="7">
    <source>
        <dbReference type="PROSITE" id="PS50112"/>
    </source>
</evidence>
<dbReference type="InterPro" id="IPR052162">
    <property type="entry name" value="Sensor_kinase/Photoreceptor"/>
</dbReference>
<dbReference type="Gene3D" id="3.30.450.20">
    <property type="entry name" value="PAS domain"/>
    <property type="match status" value="1"/>
</dbReference>
<feature type="domain" description="PAS" evidence="7">
    <location>
        <begin position="28"/>
        <end position="69"/>
    </location>
</feature>
<dbReference type="Proteomes" id="UP000004061">
    <property type="component" value="Unassembled WGS sequence"/>
</dbReference>
<dbReference type="InterPro" id="IPR035965">
    <property type="entry name" value="PAS-like_dom_sf"/>
</dbReference>
<dbReference type="PROSITE" id="PS50112">
    <property type="entry name" value="PAS"/>
    <property type="match status" value="1"/>
</dbReference>
<comment type="caution">
    <text evidence="9">The sequence shown here is derived from an EMBL/GenBank/DDBJ whole genome shotgun (WGS) entry which is preliminary data.</text>
</comment>
<keyword evidence="6" id="KW-0175">Coiled coil</keyword>
<evidence type="ECO:0000256" key="1">
    <source>
        <dbReference type="ARBA" id="ARBA00000085"/>
    </source>
</evidence>
<dbReference type="GO" id="GO:0004673">
    <property type="term" value="F:protein histidine kinase activity"/>
    <property type="evidence" value="ECO:0007669"/>
    <property type="project" value="UniProtKB-EC"/>
</dbReference>
<accession>B5W4D5</accession>
<keyword evidence="5" id="KW-0418">Kinase</keyword>
<dbReference type="PANTHER" id="PTHR43304">
    <property type="entry name" value="PHYTOCHROME-LIKE PROTEIN CPH1"/>
    <property type="match status" value="1"/>
</dbReference>
<evidence type="ECO:0000256" key="3">
    <source>
        <dbReference type="ARBA" id="ARBA00022553"/>
    </source>
</evidence>
<organism evidence="9 10">
    <name type="scientific">Limnospira maxima CS-328</name>
    <dbReference type="NCBI Taxonomy" id="513049"/>
    <lineage>
        <taxon>Bacteria</taxon>
        <taxon>Bacillati</taxon>
        <taxon>Cyanobacteriota</taxon>
        <taxon>Cyanophyceae</taxon>
        <taxon>Oscillatoriophycideae</taxon>
        <taxon>Oscillatoriales</taxon>
        <taxon>Sirenicapillariaceae</taxon>
        <taxon>Limnospira</taxon>
    </lineage>
</organism>
<comment type="catalytic activity">
    <reaction evidence="1">
        <text>ATP + protein L-histidine = ADP + protein N-phospho-L-histidine.</text>
        <dbReference type="EC" id="2.7.13.3"/>
    </reaction>
</comment>
<protein>
    <recommendedName>
        <fullName evidence="2">histidine kinase</fullName>
        <ecNumber evidence="2">2.7.13.3</ecNumber>
    </recommendedName>
</protein>
<dbReference type="InterPro" id="IPR000014">
    <property type="entry name" value="PAS"/>
</dbReference>
<dbReference type="SMART" id="SM00086">
    <property type="entry name" value="PAC"/>
    <property type="match status" value="1"/>
</dbReference>
<dbReference type="CDD" id="cd00130">
    <property type="entry name" value="PAS"/>
    <property type="match status" value="1"/>
</dbReference>
<dbReference type="AlphaFoldDB" id="B5W4D5"/>
<dbReference type="NCBIfam" id="TIGR00229">
    <property type="entry name" value="sensory_box"/>
    <property type="match status" value="1"/>
</dbReference>
<gene>
    <name evidence="9" type="ORF">AmaxDRAFT_3632</name>
</gene>
<evidence type="ECO:0000259" key="8">
    <source>
        <dbReference type="PROSITE" id="PS50113"/>
    </source>
</evidence>
<evidence type="ECO:0000256" key="4">
    <source>
        <dbReference type="ARBA" id="ARBA00022679"/>
    </source>
</evidence>
<dbReference type="PANTHER" id="PTHR43304:SF1">
    <property type="entry name" value="PAC DOMAIN-CONTAINING PROTEIN"/>
    <property type="match status" value="1"/>
</dbReference>
<dbReference type="Pfam" id="PF13426">
    <property type="entry name" value="PAS_9"/>
    <property type="match status" value="1"/>
</dbReference>
<dbReference type="EC" id="2.7.13.3" evidence="2"/>
<evidence type="ECO:0000256" key="2">
    <source>
        <dbReference type="ARBA" id="ARBA00012438"/>
    </source>
</evidence>
<feature type="coiled-coil region" evidence="6">
    <location>
        <begin position="140"/>
        <end position="177"/>
    </location>
</feature>
<reference evidence="9 10" key="1">
    <citation type="journal article" date="2011" name="Appl. Environ. Microbiol.">
        <title>Contribution of a Sodium Ion Gradient to Energy Conservation during Fermentation in the Cyanobacterium Arthrospira (Spirulina) maxima CS-328.</title>
        <authorList>
            <person name="Carrieri D."/>
            <person name="Ananyev G."/>
            <person name="Lenz O."/>
            <person name="Bryant D.A."/>
            <person name="Dismukes G.C."/>
        </authorList>
    </citation>
    <scope>NUCLEOTIDE SEQUENCE [LARGE SCALE GENOMIC DNA]</scope>
    <source>
        <strain evidence="9 10">CS-328</strain>
    </source>
</reference>
<evidence type="ECO:0000256" key="6">
    <source>
        <dbReference type="SAM" id="Coils"/>
    </source>
</evidence>
<proteinExistence type="predicted"/>
<dbReference type="InterPro" id="IPR000700">
    <property type="entry name" value="PAS-assoc_C"/>
</dbReference>
<keyword evidence="3" id="KW-0597">Phosphoprotein</keyword>
<dbReference type="InterPro" id="IPR001610">
    <property type="entry name" value="PAC"/>
</dbReference>
<evidence type="ECO:0000313" key="9">
    <source>
        <dbReference type="EMBL" id="EDZ93534.1"/>
    </source>
</evidence>
<evidence type="ECO:0000313" key="10">
    <source>
        <dbReference type="Proteomes" id="UP000004061"/>
    </source>
</evidence>
<dbReference type="EMBL" id="ABYK01000030">
    <property type="protein sequence ID" value="EDZ93534.1"/>
    <property type="molecule type" value="Genomic_DNA"/>
</dbReference>
<evidence type="ECO:0000256" key="5">
    <source>
        <dbReference type="ARBA" id="ARBA00022777"/>
    </source>
</evidence>
<sequence length="199" mass="23439">MVLSEDEVLIIVRDITDRKQAEEALRIAEENYRSIFENALEGIFQSSPQGKFINANPALAKIYGYDSPEEMMASITNISEQLYVDQEKRTEFRYLLSKQNSVKDFEYRCYCKDGSIIWIQIDARVVNDNNGNVLYYEGIVQDITERKRKEEELKRQLQELQIEIDHKKRQKEVASLTESSYFQEVQQEISNVNLDEFWS</sequence>
<keyword evidence="10" id="KW-1185">Reference proteome</keyword>
<dbReference type="SUPFAM" id="SSF55785">
    <property type="entry name" value="PYP-like sensor domain (PAS domain)"/>
    <property type="match status" value="1"/>
</dbReference>
<keyword evidence="4" id="KW-0808">Transferase</keyword>
<feature type="domain" description="PAC" evidence="8">
    <location>
        <begin position="103"/>
        <end position="155"/>
    </location>
</feature>
<dbReference type="PROSITE" id="PS50113">
    <property type="entry name" value="PAC"/>
    <property type="match status" value="1"/>
</dbReference>
<dbReference type="SMART" id="SM00091">
    <property type="entry name" value="PAS"/>
    <property type="match status" value="1"/>
</dbReference>